<evidence type="ECO:0000313" key="14">
    <source>
        <dbReference type="Proteomes" id="UP001055712"/>
    </source>
</evidence>
<reference evidence="13" key="2">
    <citation type="submission" date="2020-11" db="EMBL/GenBank/DDBJ databases">
        <authorList>
            <person name="Cecchin M."/>
            <person name="Marcolungo L."/>
            <person name="Rossato M."/>
            <person name="Girolomoni L."/>
            <person name="Cosentino E."/>
            <person name="Cuine S."/>
            <person name="Li-Beisson Y."/>
            <person name="Delledonne M."/>
            <person name="Ballottari M."/>
        </authorList>
    </citation>
    <scope>NUCLEOTIDE SEQUENCE</scope>
    <source>
        <strain evidence="13">211/11P</strain>
        <tissue evidence="13">Whole cell</tissue>
    </source>
</reference>
<name>A0A9D4YUE1_CHLVU</name>
<keyword evidence="4 11" id="KW-0808">Transferase</keyword>
<comment type="subcellular location">
    <subcellularLocation>
        <location evidence="1">Membrane</location>
        <topology evidence="1">Multi-pass membrane protein</topology>
    </subcellularLocation>
</comment>
<evidence type="ECO:0000256" key="12">
    <source>
        <dbReference type="SAM" id="Phobius"/>
    </source>
</evidence>
<dbReference type="AlphaFoldDB" id="A0A9D4YUE1"/>
<keyword evidence="10" id="KW-1208">Phospholipid metabolism</keyword>
<keyword evidence="5 12" id="KW-0812">Transmembrane</keyword>
<dbReference type="GO" id="GO:0008444">
    <property type="term" value="F:CDP-diacylglycerol-glycerol-3-phosphate 3-phosphatidyltransferase activity"/>
    <property type="evidence" value="ECO:0007669"/>
    <property type="project" value="InterPro"/>
</dbReference>
<accession>A0A9D4YUE1</accession>
<evidence type="ECO:0000256" key="1">
    <source>
        <dbReference type="ARBA" id="ARBA00004141"/>
    </source>
</evidence>
<keyword evidence="3" id="KW-0444">Lipid biosynthesis</keyword>
<dbReference type="InterPro" id="IPR050324">
    <property type="entry name" value="CDP-alcohol_PTase-I"/>
</dbReference>
<evidence type="ECO:0000256" key="9">
    <source>
        <dbReference type="ARBA" id="ARBA00023209"/>
    </source>
</evidence>
<keyword evidence="8 12" id="KW-0472">Membrane</keyword>
<evidence type="ECO:0000256" key="8">
    <source>
        <dbReference type="ARBA" id="ARBA00023136"/>
    </source>
</evidence>
<evidence type="ECO:0000256" key="6">
    <source>
        <dbReference type="ARBA" id="ARBA00022989"/>
    </source>
</evidence>
<keyword evidence="9" id="KW-0594">Phospholipid biosynthesis</keyword>
<evidence type="ECO:0000313" key="13">
    <source>
        <dbReference type="EMBL" id="KAI3426843.1"/>
    </source>
</evidence>
<proteinExistence type="inferred from homology"/>
<organism evidence="13 14">
    <name type="scientific">Chlorella vulgaris</name>
    <name type="common">Green alga</name>
    <dbReference type="NCBI Taxonomy" id="3077"/>
    <lineage>
        <taxon>Eukaryota</taxon>
        <taxon>Viridiplantae</taxon>
        <taxon>Chlorophyta</taxon>
        <taxon>core chlorophytes</taxon>
        <taxon>Trebouxiophyceae</taxon>
        <taxon>Chlorellales</taxon>
        <taxon>Chlorellaceae</taxon>
        <taxon>Chlorella clade</taxon>
        <taxon>Chlorella</taxon>
    </lineage>
</organism>
<dbReference type="PANTHER" id="PTHR14269">
    <property type="entry name" value="CDP-DIACYLGLYCEROL--GLYCEROL-3-PHOSPHATE 3-PHOSPHATIDYLTRANSFERASE-RELATED"/>
    <property type="match status" value="1"/>
</dbReference>
<dbReference type="InterPro" id="IPR004570">
    <property type="entry name" value="Phosphatidylglycerol_P_synth"/>
</dbReference>
<dbReference type="OrthoDB" id="10020554at2759"/>
<reference evidence="13" key="1">
    <citation type="journal article" date="2019" name="Plant J.">
        <title>Chlorella vulgaris genome assembly and annotation reveals the molecular basis for metabolic acclimation to high light conditions.</title>
        <authorList>
            <person name="Cecchin M."/>
            <person name="Marcolungo L."/>
            <person name="Rossato M."/>
            <person name="Girolomoni L."/>
            <person name="Cosentino E."/>
            <person name="Cuine S."/>
            <person name="Li-Beisson Y."/>
            <person name="Delledonne M."/>
            <person name="Ballottari M."/>
        </authorList>
    </citation>
    <scope>NUCLEOTIDE SEQUENCE</scope>
    <source>
        <strain evidence="13">211/11P</strain>
    </source>
</reference>
<feature type="transmembrane region" description="Helical" evidence="12">
    <location>
        <begin position="232"/>
        <end position="256"/>
    </location>
</feature>
<evidence type="ECO:0000256" key="5">
    <source>
        <dbReference type="ARBA" id="ARBA00022692"/>
    </source>
</evidence>
<evidence type="ECO:0000256" key="7">
    <source>
        <dbReference type="ARBA" id="ARBA00023098"/>
    </source>
</evidence>
<dbReference type="Gene3D" id="1.20.120.1760">
    <property type="match status" value="1"/>
</dbReference>
<dbReference type="Proteomes" id="UP001055712">
    <property type="component" value="Unassembled WGS sequence"/>
</dbReference>
<evidence type="ECO:0000256" key="10">
    <source>
        <dbReference type="ARBA" id="ARBA00023264"/>
    </source>
</evidence>
<evidence type="ECO:0000256" key="4">
    <source>
        <dbReference type="ARBA" id="ARBA00022679"/>
    </source>
</evidence>
<dbReference type="InterPro" id="IPR048254">
    <property type="entry name" value="CDP_ALCOHOL_P_TRANSF_CS"/>
</dbReference>
<evidence type="ECO:0008006" key="15">
    <source>
        <dbReference type="Google" id="ProtNLM"/>
    </source>
</evidence>
<evidence type="ECO:0000256" key="3">
    <source>
        <dbReference type="ARBA" id="ARBA00022516"/>
    </source>
</evidence>
<keyword evidence="6 12" id="KW-1133">Transmembrane helix</keyword>
<dbReference type="GO" id="GO:0046474">
    <property type="term" value="P:glycerophospholipid biosynthetic process"/>
    <property type="evidence" value="ECO:0007669"/>
    <property type="project" value="TreeGrafter"/>
</dbReference>
<sequence>MVTTRGRSANGEIPRVPLFRISSKECLDSPIDRRSDFYRQQALLQQFQRGKLKPQPLWTPPNVCTFARVALVPVFVLLWHTTHDYASVATASVFITAALTDWLDGYLARRLKMSSAFGAFLDPVADKIMVSTALVLLATAPPAPISQLGMAVPVCLVIAREITMSALREWAAASGSGAHGAVKVNSLGKWKTALQMISMSALLVLRNADHLLDTPTQDFVEWHHFLTWCSWLMLWLATGLALCSLANYMANVWHFFRYPGLPKPH</sequence>
<evidence type="ECO:0000256" key="11">
    <source>
        <dbReference type="RuleBase" id="RU003750"/>
    </source>
</evidence>
<comment type="caution">
    <text evidence="13">The sequence shown here is derived from an EMBL/GenBank/DDBJ whole genome shotgun (WGS) entry which is preliminary data.</text>
</comment>
<dbReference type="EMBL" id="SIDB01000010">
    <property type="protein sequence ID" value="KAI3426843.1"/>
    <property type="molecule type" value="Genomic_DNA"/>
</dbReference>
<dbReference type="GO" id="GO:0016020">
    <property type="term" value="C:membrane"/>
    <property type="evidence" value="ECO:0007669"/>
    <property type="project" value="UniProtKB-SubCell"/>
</dbReference>
<dbReference type="InterPro" id="IPR000462">
    <property type="entry name" value="CDP-OH_P_trans"/>
</dbReference>
<dbReference type="NCBIfam" id="TIGR00560">
    <property type="entry name" value="pgsA"/>
    <property type="match status" value="1"/>
</dbReference>
<keyword evidence="14" id="KW-1185">Reference proteome</keyword>
<evidence type="ECO:0000256" key="2">
    <source>
        <dbReference type="ARBA" id="ARBA00010441"/>
    </source>
</evidence>
<dbReference type="Pfam" id="PF01066">
    <property type="entry name" value="CDP-OH_P_transf"/>
    <property type="match status" value="1"/>
</dbReference>
<comment type="similarity">
    <text evidence="2 11">Belongs to the CDP-alcohol phosphatidyltransferase class-I family.</text>
</comment>
<keyword evidence="7" id="KW-0443">Lipid metabolism</keyword>
<dbReference type="PANTHER" id="PTHR14269:SF62">
    <property type="entry name" value="CDP-DIACYLGLYCEROL--GLYCEROL-3-PHOSPHATE 3-PHOSPHATIDYLTRANSFERASE 1, CHLOROPLASTIC"/>
    <property type="match status" value="1"/>
</dbReference>
<dbReference type="PROSITE" id="PS00379">
    <property type="entry name" value="CDP_ALCOHOL_P_TRANSF"/>
    <property type="match status" value="1"/>
</dbReference>
<gene>
    <name evidence="13" type="ORF">D9Q98_006789</name>
</gene>
<protein>
    <recommendedName>
        <fullName evidence="15">CDP-diacylglycerol--glycerol-3-phosphate 3-phosphatidyltransferase</fullName>
    </recommendedName>
</protein>
<dbReference type="InterPro" id="IPR043130">
    <property type="entry name" value="CDP-OH_PTrfase_TM_dom"/>
</dbReference>